<dbReference type="RefSeq" id="WP_115552144.1">
    <property type="nucleotide sequence ID" value="NZ_CAONBV010000073.1"/>
</dbReference>
<comment type="caution">
    <text evidence="2">The sequence shown here is derived from an EMBL/GenBank/DDBJ whole genome shotgun (WGS) entry which is preliminary data.</text>
</comment>
<name>A0A3D8I9T0_9HELI</name>
<evidence type="ECO:0008006" key="4">
    <source>
        <dbReference type="Google" id="ProtNLM"/>
    </source>
</evidence>
<dbReference type="PROSITE" id="PS51257">
    <property type="entry name" value="PROKAR_LIPOPROTEIN"/>
    <property type="match status" value="1"/>
</dbReference>
<evidence type="ECO:0000256" key="1">
    <source>
        <dbReference type="SAM" id="SignalP"/>
    </source>
</evidence>
<dbReference type="GeneID" id="82536290"/>
<keyword evidence="3" id="KW-1185">Reference proteome</keyword>
<gene>
    <name evidence="2" type="ORF">CQA43_08360</name>
</gene>
<accession>A0A3D8I9T0</accession>
<evidence type="ECO:0000313" key="2">
    <source>
        <dbReference type="EMBL" id="RDU61909.1"/>
    </source>
</evidence>
<dbReference type="OrthoDB" id="7225452at2"/>
<dbReference type="EMBL" id="NXLS01000010">
    <property type="protein sequence ID" value="RDU61909.1"/>
    <property type="molecule type" value="Genomic_DNA"/>
</dbReference>
<protein>
    <recommendedName>
        <fullName evidence="4">Lipoprotein SmpA/OmlA domain-containing protein</fullName>
    </recommendedName>
</protein>
<feature type="chain" id="PRO_5017809823" description="Lipoprotein SmpA/OmlA domain-containing protein" evidence="1">
    <location>
        <begin position="24"/>
        <end position="131"/>
    </location>
</feature>
<dbReference type="Proteomes" id="UP000256650">
    <property type="component" value="Unassembled WGS sequence"/>
</dbReference>
<keyword evidence="1" id="KW-0732">Signal</keyword>
<feature type="signal peptide" evidence="1">
    <location>
        <begin position="1"/>
        <end position="23"/>
    </location>
</feature>
<dbReference type="AlphaFoldDB" id="A0A3D8I9T0"/>
<evidence type="ECO:0000313" key="3">
    <source>
        <dbReference type="Proteomes" id="UP000256650"/>
    </source>
</evidence>
<organism evidence="2 3">
    <name type="scientific">Helicobacter ganmani</name>
    <dbReference type="NCBI Taxonomy" id="60246"/>
    <lineage>
        <taxon>Bacteria</taxon>
        <taxon>Pseudomonadati</taxon>
        <taxon>Campylobacterota</taxon>
        <taxon>Epsilonproteobacteria</taxon>
        <taxon>Campylobacterales</taxon>
        <taxon>Helicobacteraceae</taxon>
        <taxon>Helicobacter</taxon>
    </lineage>
</organism>
<reference evidence="2 3" key="1">
    <citation type="submission" date="2018-04" db="EMBL/GenBank/DDBJ databases">
        <title>Novel Campyloabacter and Helicobacter Species and Strains.</title>
        <authorList>
            <person name="Mannion A.J."/>
            <person name="Shen Z."/>
            <person name="Fox J.G."/>
        </authorList>
    </citation>
    <scope>NUCLEOTIDE SEQUENCE [LARGE SCALE GENOMIC DNA]</scope>
    <source>
        <strain evidence="2 3">MIT 99-5101</strain>
    </source>
</reference>
<proteinExistence type="predicted"/>
<sequence length="131" mass="14812">MEYKKLMLCLGLCSLLIAGCTFKGGNEILAKKTQEDFKKELIKGKTTKAQVIQMYGKPTGTHIEEDGTETLVYEYAEADYDATNHIPLIGVLISKDEIRSHNLQIYFTKKDVVKSYTLFRNSSQNQGVKLQ</sequence>